<keyword evidence="2" id="KW-0732">Signal</keyword>
<name>A0A8T1X775_9STRA</name>
<evidence type="ECO:0000256" key="1">
    <source>
        <dbReference type="SAM" id="MobiDB-lite"/>
    </source>
</evidence>
<organism evidence="3 4">
    <name type="scientific">Phytophthora boehmeriae</name>
    <dbReference type="NCBI Taxonomy" id="109152"/>
    <lineage>
        <taxon>Eukaryota</taxon>
        <taxon>Sar</taxon>
        <taxon>Stramenopiles</taxon>
        <taxon>Oomycota</taxon>
        <taxon>Peronosporomycetes</taxon>
        <taxon>Peronosporales</taxon>
        <taxon>Peronosporaceae</taxon>
        <taxon>Phytophthora</taxon>
    </lineage>
</organism>
<evidence type="ECO:0000313" key="3">
    <source>
        <dbReference type="EMBL" id="KAG7401666.1"/>
    </source>
</evidence>
<sequence>MRAALILFLIVPAYVVSHEIPVTTTAPGDWSSDDVTPEYTQLLSDALSTGSYVAGDTHVCYTTVSAIDLQVVAGYNYRFYINGCEVTGSESDGACSSDTLTMCTPAEFVVQVFQQNWTNTLDVTSITKVRSGSSDTNPLSVPEPTPETHAPGDWISATVTGEDTQLLSDALSIGNYSESVGELRVCYTEVSALETQPVAGTNYRFHLVGCDVTGSKSEGACSENALMGCTLAEFVVQVFQQKWTDTLEVTVIASG</sequence>
<feature type="region of interest" description="Disordered" evidence="1">
    <location>
        <begin position="129"/>
        <end position="153"/>
    </location>
</feature>
<reference evidence="3" key="1">
    <citation type="submission" date="2021-02" db="EMBL/GenBank/DDBJ databases">
        <authorList>
            <person name="Palmer J.M."/>
        </authorList>
    </citation>
    <scope>NUCLEOTIDE SEQUENCE</scope>
    <source>
        <strain evidence="3">SCRP23</strain>
    </source>
</reference>
<feature type="signal peptide" evidence="2">
    <location>
        <begin position="1"/>
        <end position="17"/>
    </location>
</feature>
<comment type="caution">
    <text evidence="3">The sequence shown here is derived from an EMBL/GenBank/DDBJ whole genome shotgun (WGS) entry which is preliminary data.</text>
</comment>
<gene>
    <name evidence="3" type="ORF">PHYBOEH_011620</name>
</gene>
<evidence type="ECO:0000256" key="2">
    <source>
        <dbReference type="SAM" id="SignalP"/>
    </source>
</evidence>
<dbReference type="EMBL" id="JAGDFL010000009">
    <property type="protein sequence ID" value="KAG7401666.1"/>
    <property type="molecule type" value="Genomic_DNA"/>
</dbReference>
<dbReference type="AlphaFoldDB" id="A0A8T1X775"/>
<proteinExistence type="predicted"/>
<accession>A0A8T1X775</accession>
<dbReference type="OrthoDB" id="2016588at2759"/>
<dbReference type="Proteomes" id="UP000693981">
    <property type="component" value="Unassembled WGS sequence"/>
</dbReference>
<protein>
    <submittedName>
        <fullName evidence="3">Uncharacterized protein</fullName>
    </submittedName>
</protein>
<keyword evidence="4" id="KW-1185">Reference proteome</keyword>
<feature type="compositionally biased region" description="Polar residues" evidence="1">
    <location>
        <begin position="129"/>
        <end position="139"/>
    </location>
</feature>
<evidence type="ECO:0000313" key="4">
    <source>
        <dbReference type="Proteomes" id="UP000693981"/>
    </source>
</evidence>
<feature type="chain" id="PRO_5035788442" evidence="2">
    <location>
        <begin position="18"/>
        <end position="255"/>
    </location>
</feature>